<reference evidence="2 3" key="1">
    <citation type="submission" date="2013-01" db="EMBL/GenBank/DDBJ databases">
        <authorList>
            <person name="Harkins D.M."/>
            <person name="Durkin A.S."/>
            <person name="Brinkac L.M."/>
            <person name="Haft D.H."/>
            <person name="Selengut J.D."/>
            <person name="Sanka R."/>
            <person name="DePew J."/>
            <person name="Purushe J."/>
            <person name="Whelen A.C."/>
            <person name="Vinetz J.M."/>
            <person name="Sutton G.G."/>
            <person name="Nierman W.C."/>
            <person name="Fouts D.E."/>
        </authorList>
    </citation>
    <scope>NUCLEOTIDE SEQUENCE [LARGE SCALE GENOMIC DNA]</scope>
    <source>
        <strain evidence="2 3">2007001578</strain>
    </source>
</reference>
<keyword evidence="1" id="KW-0472">Membrane</keyword>
<proteinExistence type="predicted"/>
<gene>
    <name evidence="2" type="ORF">LEP1GSC035_3004</name>
</gene>
<comment type="caution">
    <text evidence="2">The sequence shown here is derived from an EMBL/GenBank/DDBJ whole genome shotgun (WGS) entry which is preliminary data.</text>
</comment>
<keyword evidence="3" id="KW-1185">Reference proteome</keyword>
<evidence type="ECO:0000313" key="3">
    <source>
        <dbReference type="Proteomes" id="UP000012099"/>
    </source>
</evidence>
<keyword evidence="1" id="KW-1133">Transmembrane helix</keyword>
<keyword evidence="1" id="KW-0812">Transmembrane</keyword>
<evidence type="ECO:0000313" key="2">
    <source>
        <dbReference type="EMBL" id="EMM99181.1"/>
    </source>
</evidence>
<dbReference type="Proteomes" id="UP000012099">
    <property type="component" value="Unassembled WGS sequence"/>
</dbReference>
<organism evidence="2 3">
    <name type="scientific">Leptospira noguchii str. 2007001578</name>
    <dbReference type="NCBI Taxonomy" id="1049974"/>
    <lineage>
        <taxon>Bacteria</taxon>
        <taxon>Pseudomonadati</taxon>
        <taxon>Spirochaetota</taxon>
        <taxon>Spirochaetia</taxon>
        <taxon>Leptospirales</taxon>
        <taxon>Leptospiraceae</taxon>
        <taxon>Leptospira</taxon>
    </lineage>
</organism>
<evidence type="ECO:0000256" key="1">
    <source>
        <dbReference type="SAM" id="Phobius"/>
    </source>
</evidence>
<accession>A0ABN0IWZ4</accession>
<dbReference type="EMBL" id="AHMH02000127">
    <property type="protein sequence ID" value="EMM99181.1"/>
    <property type="molecule type" value="Genomic_DNA"/>
</dbReference>
<protein>
    <submittedName>
        <fullName evidence="2">Uncharacterized protein</fullName>
    </submittedName>
</protein>
<feature type="transmembrane region" description="Helical" evidence="1">
    <location>
        <begin position="20"/>
        <end position="37"/>
    </location>
</feature>
<name>A0ABN0IWZ4_9LEPT</name>
<sequence length="49" mass="5907">MIFPREEYNLINSGFESFKVIGIFVFFILLRVSNVIYQDISKRIIILFY</sequence>